<sequence length="100" mass="11457">MNYHFTIHDSRVKKKKSESKLTASFFSQQTPSSTVYPSPSLSFNIIRVTAVFMKDFLSFSNLIGQYFYIGQSNSNSPSQVRLEIVHKYGCQCSDKECIQK</sequence>
<accession>A0A8D8XQM2</accession>
<protein>
    <submittedName>
        <fullName evidence="1">Uncharacterized protein</fullName>
    </submittedName>
</protein>
<dbReference type="AlphaFoldDB" id="A0A8D8XQM2"/>
<evidence type="ECO:0000313" key="1">
    <source>
        <dbReference type="EMBL" id="CAG6705812.1"/>
    </source>
</evidence>
<reference evidence="1" key="1">
    <citation type="submission" date="2021-05" db="EMBL/GenBank/DDBJ databases">
        <authorList>
            <person name="Alioto T."/>
            <person name="Alioto T."/>
            <person name="Gomez Garrido J."/>
        </authorList>
    </citation>
    <scope>NUCLEOTIDE SEQUENCE</scope>
</reference>
<dbReference type="EMBL" id="HBUF01342739">
    <property type="protein sequence ID" value="CAG6705812.1"/>
    <property type="molecule type" value="Transcribed_RNA"/>
</dbReference>
<name>A0A8D8XQM2_9HEMI</name>
<proteinExistence type="predicted"/>
<organism evidence="1">
    <name type="scientific">Cacopsylla melanoneura</name>
    <dbReference type="NCBI Taxonomy" id="428564"/>
    <lineage>
        <taxon>Eukaryota</taxon>
        <taxon>Metazoa</taxon>
        <taxon>Ecdysozoa</taxon>
        <taxon>Arthropoda</taxon>
        <taxon>Hexapoda</taxon>
        <taxon>Insecta</taxon>
        <taxon>Pterygota</taxon>
        <taxon>Neoptera</taxon>
        <taxon>Paraneoptera</taxon>
        <taxon>Hemiptera</taxon>
        <taxon>Sternorrhyncha</taxon>
        <taxon>Psylloidea</taxon>
        <taxon>Psyllidae</taxon>
        <taxon>Psyllinae</taxon>
        <taxon>Cacopsylla</taxon>
    </lineage>
</organism>